<dbReference type="PANTHER" id="PTHR43798">
    <property type="entry name" value="MONOACYLGLYCEROL LIPASE"/>
    <property type="match status" value="1"/>
</dbReference>
<dbReference type="OrthoDB" id="2559954at2759"/>
<accession>A0A1B9J0A3</accession>
<keyword evidence="5" id="KW-1185">Reference proteome</keyword>
<dbReference type="Proteomes" id="UP000092583">
    <property type="component" value="Unassembled WGS sequence"/>
</dbReference>
<organism evidence="4 5">
    <name type="scientific">Kwoniella mangroviensis CBS 10435</name>
    <dbReference type="NCBI Taxonomy" id="1331196"/>
    <lineage>
        <taxon>Eukaryota</taxon>
        <taxon>Fungi</taxon>
        <taxon>Dikarya</taxon>
        <taxon>Basidiomycota</taxon>
        <taxon>Agaricomycotina</taxon>
        <taxon>Tremellomycetes</taxon>
        <taxon>Tremellales</taxon>
        <taxon>Cryptococcaceae</taxon>
        <taxon>Kwoniella</taxon>
    </lineage>
</organism>
<evidence type="ECO:0000259" key="3">
    <source>
        <dbReference type="Pfam" id="PF00561"/>
    </source>
</evidence>
<reference evidence="4 5" key="1">
    <citation type="submission" date="2013-07" db="EMBL/GenBank/DDBJ databases">
        <title>The Genome Sequence of Kwoniella mangroviensis CBS10435.</title>
        <authorList>
            <consortium name="The Broad Institute Genome Sequencing Platform"/>
            <person name="Cuomo C."/>
            <person name="Litvintseva A."/>
            <person name="Chen Y."/>
            <person name="Heitman J."/>
            <person name="Sun S."/>
            <person name="Springer D."/>
            <person name="Dromer F."/>
            <person name="Young S.K."/>
            <person name="Zeng Q."/>
            <person name="Gargeya S."/>
            <person name="Fitzgerald M."/>
            <person name="Abouelleil A."/>
            <person name="Alvarado L."/>
            <person name="Berlin A.M."/>
            <person name="Chapman S.B."/>
            <person name="Dewar J."/>
            <person name="Goldberg J."/>
            <person name="Griggs A."/>
            <person name="Gujja S."/>
            <person name="Hansen M."/>
            <person name="Howarth C."/>
            <person name="Imamovic A."/>
            <person name="Larimer J."/>
            <person name="McCowan C."/>
            <person name="Murphy C."/>
            <person name="Pearson M."/>
            <person name="Priest M."/>
            <person name="Roberts A."/>
            <person name="Saif S."/>
            <person name="Shea T."/>
            <person name="Sykes S."/>
            <person name="Wortman J."/>
            <person name="Nusbaum C."/>
            <person name="Birren B."/>
        </authorList>
    </citation>
    <scope>NUCLEOTIDE SEQUENCE [LARGE SCALE GENOMIC DNA]</scope>
    <source>
        <strain evidence="4 5">CBS 10435</strain>
    </source>
</reference>
<dbReference type="GO" id="GO:0008233">
    <property type="term" value="F:peptidase activity"/>
    <property type="evidence" value="ECO:0007669"/>
    <property type="project" value="InterPro"/>
</dbReference>
<proteinExistence type="inferred from homology"/>
<evidence type="ECO:0000313" key="4">
    <source>
        <dbReference type="EMBL" id="OCF61094.1"/>
    </source>
</evidence>
<dbReference type="AlphaFoldDB" id="A0A1B9J0A3"/>
<dbReference type="InterPro" id="IPR050266">
    <property type="entry name" value="AB_hydrolase_sf"/>
</dbReference>
<dbReference type="SUPFAM" id="SSF53474">
    <property type="entry name" value="alpha/beta-Hydrolases"/>
    <property type="match status" value="1"/>
</dbReference>
<name>A0A1B9J0A3_9TREE</name>
<dbReference type="GO" id="GO:0006508">
    <property type="term" value="P:proteolysis"/>
    <property type="evidence" value="ECO:0007669"/>
    <property type="project" value="InterPro"/>
</dbReference>
<sequence length="290" mass="32453">MSSSSSPLQYIKINGADLAYREAGDVSNQLFITLHGGRGFGSHESDFSAYLPLSTTHHIVSFDFRGHGQSSHTPPYTFSQLVDDIESFRQNLVAKYNKRETKAVICGGSFGGYLAQQYAITYPGGLSHLILRGTAPSYEHETEAMEVLEQRLSRAPLASLNFLKKVFSSFVDDDEMRLVMFAIGPLYSEAEYDADIGLERARSMRLSAKVHNDLYSEQEKYFDYRPKLKDIKAKTLIVVGHEDWICPPSQSELIHQGIPGSQLLIVSNANHSVHQEKNEEVIAATRKFLS</sequence>
<dbReference type="GO" id="GO:0016020">
    <property type="term" value="C:membrane"/>
    <property type="evidence" value="ECO:0007669"/>
    <property type="project" value="TreeGrafter"/>
</dbReference>
<dbReference type="PANTHER" id="PTHR43798:SF33">
    <property type="entry name" value="HYDROLASE, PUTATIVE (AFU_ORTHOLOGUE AFUA_2G14860)-RELATED"/>
    <property type="match status" value="1"/>
</dbReference>
<feature type="domain" description="AB hydrolase-1" evidence="3">
    <location>
        <begin position="31"/>
        <end position="276"/>
    </location>
</feature>
<dbReference type="EMBL" id="KI669459">
    <property type="protein sequence ID" value="OCF61094.1"/>
    <property type="molecule type" value="Genomic_DNA"/>
</dbReference>
<dbReference type="InterPro" id="IPR002410">
    <property type="entry name" value="Peptidase_S33"/>
</dbReference>
<evidence type="ECO:0000256" key="2">
    <source>
        <dbReference type="ARBA" id="ARBA00022801"/>
    </source>
</evidence>
<dbReference type="Pfam" id="PF00561">
    <property type="entry name" value="Abhydrolase_1"/>
    <property type="match status" value="1"/>
</dbReference>
<dbReference type="PRINTS" id="PR00111">
    <property type="entry name" value="ABHYDROLASE"/>
</dbReference>
<comment type="similarity">
    <text evidence="1">Belongs to the peptidase S33 family.</text>
</comment>
<dbReference type="STRING" id="1331196.A0A1B9J0A3"/>
<evidence type="ECO:0000313" key="5">
    <source>
        <dbReference type="Proteomes" id="UP000092583"/>
    </source>
</evidence>
<evidence type="ECO:0000256" key="1">
    <source>
        <dbReference type="ARBA" id="ARBA00010088"/>
    </source>
</evidence>
<keyword evidence="2" id="KW-0378">Hydrolase</keyword>
<reference evidence="5" key="2">
    <citation type="submission" date="2013-12" db="EMBL/GenBank/DDBJ databases">
        <title>Evolution of pathogenesis and genome organization in the Tremellales.</title>
        <authorList>
            <person name="Cuomo C."/>
            <person name="Litvintseva A."/>
            <person name="Heitman J."/>
            <person name="Chen Y."/>
            <person name="Sun S."/>
            <person name="Springer D."/>
            <person name="Dromer F."/>
            <person name="Young S."/>
            <person name="Zeng Q."/>
            <person name="Chapman S."/>
            <person name="Gujja S."/>
            <person name="Saif S."/>
            <person name="Birren B."/>
        </authorList>
    </citation>
    <scope>NUCLEOTIDE SEQUENCE [LARGE SCALE GENOMIC DNA]</scope>
    <source>
        <strain evidence="5">CBS 10435</strain>
    </source>
</reference>
<gene>
    <name evidence="4" type="ORF">L486_00738</name>
</gene>
<dbReference type="InterPro" id="IPR029058">
    <property type="entry name" value="AB_hydrolase_fold"/>
</dbReference>
<dbReference type="InterPro" id="IPR000073">
    <property type="entry name" value="AB_hydrolase_1"/>
</dbReference>
<protein>
    <recommendedName>
        <fullName evidence="3">AB hydrolase-1 domain-containing protein</fullName>
    </recommendedName>
</protein>
<dbReference type="PRINTS" id="PR00793">
    <property type="entry name" value="PROAMNOPTASE"/>
</dbReference>
<dbReference type="Gene3D" id="3.40.50.1820">
    <property type="entry name" value="alpha/beta hydrolase"/>
    <property type="match status" value="1"/>
</dbReference>